<reference evidence="2" key="1">
    <citation type="journal article" date="2004" name="Nature">
        <title>Genome duplication in the teleost fish Tetraodon nigroviridis reveals the early vertebrate proto-karyotype.</title>
        <authorList>
            <person name="Jaillon O."/>
            <person name="Aury J.-M."/>
            <person name="Brunet F."/>
            <person name="Petit J.-L."/>
            <person name="Stange-Thomann N."/>
            <person name="Mauceli E."/>
            <person name="Bouneau L."/>
            <person name="Fischer C."/>
            <person name="Ozouf-Costaz C."/>
            <person name="Bernot A."/>
            <person name="Nicaud S."/>
            <person name="Jaffe D."/>
            <person name="Fisher S."/>
            <person name="Lutfalla G."/>
            <person name="Dossat C."/>
            <person name="Segurens B."/>
            <person name="Dasilva C."/>
            <person name="Salanoubat M."/>
            <person name="Levy M."/>
            <person name="Boudet N."/>
            <person name="Castellano S."/>
            <person name="Anthouard V."/>
            <person name="Jubin C."/>
            <person name="Castelli V."/>
            <person name="Katinka M."/>
            <person name="Vacherie B."/>
            <person name="Biemont C."/>
            <person name="Skalli Z."/>
            <person name="Cattolico L."/>
            <person name="Poulain J."/>
            <person name="De Berardinis V."/>
            <person name="Cruaud C."/>
            <person name="Duprat S."/>
            <person name="Brottier P."/>
            <person name="Coutanceau J.-P."/>
            <person name="Gouzy J."/>
            <person name="Parra G."/>
            <person name="Lardier G."/>
            <person name="Chapple C."/>
            <person name="McKernan K.J."/>
            <person name="McEwan P."/>
            <person name="Bosak S."/>
            <person name="Kellis M."/>
            <person name="Volff J.-N."/>
            <person name="Guigo R."/>
            <person name="Zody M.C."/>
            <person name="Mesirov J."/>
            <person name="Lindblad-Toh K."/>
            <person name="Birren B."/>
            <person name="Nusbaum C."/>
            <person name="Kahn D."/>
            <person name="Robinson-Rechavi M."/>
            <person name="Laudet V."/>
            <person name="Schachter V."/>
            <person name="Quetier F."/>
            <person name="Saurin W."/>
            <person name="Scarpelli C."/>
            <person name="Wincker P."/>
            <person name="Lander E.S."/>
            <person name="Weissenbach J."/>
            <person name="Roest Crollius H."/>
        </authorList>
    </citation>
    <scope>NUCLEOTIDE SEQUENCE [LARGE SCALE GENOMIC DNA]</scope>
</reference>
<evidence type="ECO:0000313" key="2">
    <source>
        <dbReference type="Proteomes" id="UP000007303"/>
    </source>
</evidence>
<evidence type="ECO:0000313" key="1">
    <source>
        <dbReference type="Ensembl" id="ENSTNIP00000000780.1"/>
    </source>
</evidence>
<protein>
    <submittedName>
        <fullName evidence="1">Uncharacterized protein</fullName>
    </submittedName>
</protein>
<proteinExistence type="predicted"/>
<dbReference type="STRING" id="99883.ENSTNIP00000000780"/>
<reference evidence="1" key="3">
    <citation type="submission" date="2025-09" db="UniProtKB">
        <authorList>
            <consortium name="Ensembl"/>
        </authorList>
    </citation>
    <scope>IDENTIFICATION</scope>
</reference>
<dbReference type="Gene3D" id="2.130.10.10">
    <property type="entry name" value="YVTN repeat-like/Quinoprotein amine dehydrogenase"/>
    <property type="match status" value="1"/>
</dbReference>
<dbReference type="Ensembl" id="ENSTNIT00000003999.1">
    <property type="protein sequence ID" value="ENSTNIP00000000780.1"/>
    <property type="gene ID" value="ENSTNIG00000000460.1"/>
</dbReference>
<accession>H3BXR7</accession>
<sequence>MWNGSGAFPEGQIMSKSKECTLNAEDAYVRMFLRGRPVTMHIPDQQREGYILDHKVALPNHKLKLQWVYPSN</sequence>
<dbReference type="HOGENOM" id="CLU_2721620_0_0_1"/>
<dbReference type="AlphaFoldDB" id="H3BXR7"/>
<dbReference type="Proteomes" id="UP000007303">
    <property type="component" value="Unassembled WGS sequence"/>
</dbReference>
<reference evidence="1" key="2">
    <citation type="submission" date="2025-08" db="UniProtKB">
        <authorList>
            <consortium name="Ensembl"/>
        </authorList>
    </citation>
    <scope>IDENTIFICATION</scope>
</reference>
<dbReference type="InterPro" id="IPR015943">
    <property type="entry name" value="WD40/YVTN_repeat-like_dom_sf"/>
</dbReference>
<name>H3BXR7_TETNG</name>
<keyword evidence="2" id="KW-1185">Reference proteome</keyword>
<dbReference type="InParanoid" id="H3BXR7"/>
<organism evidence="1 2">
    <name type="scientific">Tetraodon nigroviridis</name>
    <name type="common">Spotted green pufferfish</name>
    <name type="synonym">Chelonodon nigroviridis</name>
    <dbReference type="NCBI Taxonomy" id="99883"/>
    <lineage>
        <taxon>Eukaryota</taxon>
        <taxon>Metazoa</taxon>
        <taxon>Chordata</taxon>
        <taxon>Craniata</taxon>
        <taxon>Vertebrata</taxon>
        <taxon>Euteleostomi</taxon>
        <taxon>Actinopterygii</taxon>
        <taxon>Neopterygii</taxon>
        <taxon>Teleostei</taxon>
        <taxon>Neoteleostei</taxon>
        <taxon>Acanthomorphata</taxon>
        <taxon>Eupercaria</taxon>
        <taxon>Tetraodontiformes</taxon>
        <taxon>Tetradontoidea</taxon>
        <taxon>Tetraodontidae</taxon>
        <taxon>Tetraodon</taxon>
    </lineage>
</organism>